<dbReference type="GeneID" id="7838441"/>
<proteinExistence type="predicted"/>
<sequence length="60" mass="6979">MQQYIFIAQSIGLATQDQAPCDIININKAREEIHLILTEAFARYSCEKREVLELVFTQTY</sequence>
<gene>
    <name evidence="1" type="ORF">TTHERM_00156720</name>
</gene>
<dbReference type="EMBL" id="GG662820">
    <property type="protein sequence ID" value="EAR89454.2"/>
    <property type="molecule type" value="Genomic_DNA"/>
</dbReference>
<evidence type="ECO:0000313" key="1">
    <source>
        <dbReference type="EMBL" id="EAR89454.2"/>
    </source>
</evidence>
<accession>Q22WG3</accession>
<evidence type="ECO:0000313" key="2">
    <source>
        <dbReference type="Proteomes" id="UP000009168"/>
    </source>
</evidence>
<dbReference type="RefSeq" id="XP_001009699.2">
    <property type="nucleotide sequence ID" value="XM_001009699.2"/>
</dbReference>
<dbReference type="Proteomes" id="UP000009168">
    <property type="component" value="Unassembled WGS sequence"/>
</dbReference>
<dbReference type="HOGENOM" id="CLU_3192592_0_0_1"/>
<reference evidence="2" key="1">
    <citation type="journal article" date="2006" name="PLoS Biol.">
        <title>Macronuclear genome sequence of the ciliate Tetrahymena thermophila, a model eukaryote.</title>
        <authorList>
            <person name="Eisen J.A."/>
            <person name="Coyne R.S."/>
            <person name="Wu M."/>
            <person name="Wu D."/>
            <person name="Thiagarajan M."/>
            <person name="Wortman J.R."/>
            <person name="Badger J.H."/>
            <person name="Ren Q."/>
            <person name="Amedeo P."/>
            <person name="Jones K.M."/>
            <person name="Tallon L.J."/>
            <person name="Delcher A.L."/>
            <person name="Salzberg S.L."/>
            <person name="Silva J.C."/>
            <person name="Haas B.J."/>
            <person name="Majoros W.H."/>
            <person name="Farzad M."/>
            <person name="Carlton J.M."/>
            <person name="Smith R.K. Jr."/>
            <person name="Garg J."/>
            <person name="Pearlman R.E."/>
            <person name="Karrer K.M."/>
            <person name="Sun L."/>
            <person name="Manning G."/>
            <person name="Elde N.C."/>
            <person name="Turkewitz A.P."/>
            <person name="Asai D.J."/>
            <person name="Wilkes D.E."/>
            <person name="Wang Y."/>
            <person name="Cai H."/>
            <person name="Collins K."/>
            <person name="Stewart B.A."/>
            <person name="Lee S.R."/>
            <person name="Wilamowska K."/>
            <person name="Weinberg Z."/>
            <person name="Ruzzo W.L."/>
            <person name="Wloga D."/>
            <person name="Gaertig J."/>
            <person name="Frankel J."/>
            <person name="Tsao C.-C."/>
            <person name="Gorovsky M.A."/>
            <person name="Keeling P.J."/>
            <person name="Waller R.F."/>
            <person name="Patron N.J."/>
            <person name="Cherry J.M."/>
            <person name="Stover N.A."/>
            <person name="Krieger C.J."/>
            <person name="del Toro C."/>
            <person name="Ryder H.F."/>
            <person name="Williamson S.C."/>
            <person name="Barbeau R.A."/>
            <person name="Hamilton E.P."/>
            <person name="Orias E."/>
        </authorList>
    </citation>
    <scope>NUCLEOTIDE SEQUENCE [LARGE SCALE GENOMIC DNA]</scope>
    <source>
        <strain evidence="2">SB210</strain>
    </source>
</reference>
<protein>
    <submittedName>
        <fullName evidence="1">Uncharacterized protein</fullName>
    </submittedName>
</protein>
<organism evidence="1 2">
    <name type="scientific">Tetrahymena thermophila (strain SB210)</name>
    <dbReference type="NCBI Taxonomy" id="312017"/>
    <lineage>
        <taxon>Eukaryota</taxon>
        <taxon>Sar</taxon>
        <taxon>Alveolata</taxon>
        <taxon>Ciliophora</taxon>
        <taxon>Intramacronucleata</taxon>
        <taxon>Oligohymenophorea</taxon>
        <taxon>Hymenostomatida</taxon>
        <taxon>Tetrahymenina</taxon>
        <taxon>Tetrahymenidae</taxon>
        <taxon>Tetrahymena</taxon>
    </lineage>
</organism>
<dbReference type="KEGG" id="tet:TTHERM_00156720"/>
<dbReference type="AlphaFoldDB" id="Q22WG3"/>
<dbReference type="InParanoid" id="Q22WG3"/>
<name>Q22WG3_TETTS</name>
<keyword evidence="2" id="KW-1185">Reference proteome</keyword>